<dbReference type="RefSeq" id="WP_129832215.1">
    <property type="nucleotide sequence ID" value="NZ_CP035704.1"/>
</dbReference>
<dbReference type="PANTHER" id="PTHR43685">
    <property type="entry name" value="GLYCOSYLTRANSFERASE"/>
    <property type="match status" value="1"/>
</dbReference>
<dbReference type="AlphaFoldDB" id="A0A411HHF8"/>
<dbReference type="SUPFAM" id="SSF48452">
    <property type="entry name" value="TPR-like"/>
    <property type="match status" value="1"/>
</dbReference>
<keyword evidence="2" id="KW-0808">Transferase</keyword>
<protein>
    <submittedName>
        <fullName evidence="2">Glycosyltransferase</fullName>
    </submittedName>
</protein>
<gene>
    <name evidence="2" type="ORF">ELE36_06035</name>
</gene>
<evidence type="ECO:0000313" key="2">
    <source>
        <dbReference type="EMBL" id="QBB69956.1"/>
    </source>
</evidence>
<keyword evidence="3" id="KW-1185">Reference proteome</keyword>
<feature type="domain" description="Glycosyltransferase 2-like" evidence="1">
    <location>
        <begin position="26"/>
        <end position="131"/>
    </location>
</feature>
<dbReference type="InterPro" id="IPR001173">
    <property type="entry name" value="Glyco_trans_2-like"/>
</dbReference>
<dbReference type="Gene3D" id="1.25.40.10">
    <property type="entry name" value="Tetratricopeptide repeat domain"/>
    <property type="match status" value="1"/>
</dbReference>
<dbReference type="InterPro" id="IPR050834">
    <property type="entry name" value="Glycosyltransf_2"/>
</dbReference>
<reference evidence="2 3" key="1">
    <citation type="submission" date="2019-01" db="EMBL/GenBank/DDBJ databases">
        <title>Pseudolysobacter antarctica gen. nov., sp. nov., isolated from Fildes Peninsula, Antarctica.</title>
        <authorList>
            <person name="Wei Z."/>
            <person name="Peng F."/>
        </authorList>
    </citation>
    <scope>NUCLEOTIDE SEQUENCE [LARGE SCALE GENOMIC DNA]</scope>
    <source>
        <strain evidence="2 3">AQ6-296</strain>
    </source>
</reference>
<evidence type="ECO:0000259" key="1">
    <source>
        <dbReference type="Pfam" id="PF00535"/>
    </source>
</evidence>
<dbReference type="SUPFAM" id="SSF53448">
    <property type="entry name" value="Nucleotide-diphospho-sugar transferases"/>
    <property type="match status" value="1"/>
</dbReference>
<dbReference type="EMBL" id="CP035704">
    <property type="protein sequence ID" value="QBB69956.1"/>
    <property type="molecule type" value="Genomic_DNA"/>
</dbReference>
<dbReference type="PANTHER" id="PTHR43685:SF11">
    <property type="entry name" value="GLYCOSYLTRANSFERASE TAGX-RELATED"/>
    <property type="match status" value="1"/>
</dbReference>
<dbReference type="KEGG" id="xbc:ELE36_06035"/>
<dbReference type="InterPro" id="IPR011990">
    <property type="entry name" value="TPR-like_helical_dom_sf"/>
</dbReference>
<sequence length="368" mass="40769">MNISAIDACVASISPTRPLISVLTRSLNRPELARALQSVVEQSYRPLEVVVVAAGAEPFDLPEIDRGDVSMRLVSRGKPLAMSAAANVALDEARGEFLIFLDDDDYFLPPHIEGLYTALSADRDAVLAYSSAILENNAGEFTGLLSQPVQYSPRPLHNYNFISIHCALFPRRFARECRFDELLPLYGDWDFWLQISAFGRFIGTAQNTTCYRVESGTSGGGMGANANFEKRKIARVHIQKKHARQRNQLDAELREIAAKLDAAWQQSDFAKARLLCARSIALNGDQADILNWWALIAMQTQEWPLAEGLLRKSLHLIPNEPAALANFAQLYAATGELMHARVYAHLACFMQPTSAALRNLAVRLGVLD</sequence>
<evidence type="ECO:0000313" key="3">
    <source>
        <dbReference type="Proteomes" id="UP000291562"/>
    </source>
</evidence>
<organism evidence="2 3">
    <name type="scientific">Pseudolysobacter antarcticus</name>
    <dbReference type="NCBI Taxonomy" id="2511995"/>
    <lineage>
        <taxon>Bacteria</taxon>
        <taxon>Pseudomonadati</taxon>
        <taxon>Pseudomonadota</taxon>
        <taxon>Gammaproteobacteria</taxon>
        <taxon>Lysobacterales</taxon>
        <taxon>Rhodanobacteraceae</taxon>
        <taxon>Pseudolysobacter</taxon>
    </lineage>
</organism>
<proteinExistence type="predicted"/>
<dbReference type="Gene3D" id="3.90.550.10">
    <property type="entry name" value="Spore Coat Polysaccharide Biosynthesis Protein SpsA, Chain A"/>
    <property type="match status" value="1"/>
</dbReference>
<dbReference type="InterPro" id="IPR029044">
    <property type="entry name" value="Nucleotide-diphossugar_trans"/>
</dbReference>
<dbReference type="Pfam" id="PF00535">
    <property type="entry name" value="Glycos_transf_2"/>
    <property type="match status" value="1"/>
</dbReference>
<dbReference type="GO" id="GO:0016740">
    <property type="term" value="F:transferase activity"/>
    <property type="evidence" value="ECO:0007669"/>
    <property type="project" value="UniProtKB-KW"/>
</dbReference>
<dbReference type="OrthoDB" id="9805612at2"/>
<dbReference type="Proteomes" id="UP000291562">
    <property type="component" value="Chromosome"/>
</dbReference>
<accession>A0A411HHF8</accession>
<name>A0A411HHF8_9GAMM</name>